<proteinExistence type="predicted"/>
<dbReference type="EMBL" id="CBBD010000050">
    <property type="protein sequence ID" value="CDA11184.1"/>
    <property type="molecule type" value="Genomic_DNA"/>
</dbReference>
<accession>R5XFJ6</accession>
<sequence>MKENNKQIHEKIDKHIKKEKEEIKNLYIKIKNKEEIKMIYLS</sequence>
<evidence type="ECO:0000313" key="1">
    <source>
        <dbReference type="EMBL" id="CDA11184.1"/>
    </source>
</evidence>
<organism evidence="1 2">
    <name type="scientific">Intestinibacter bartlettii CAG:1329</name>
    <dbReference type="NCBI Taxonomy" id="1263063"/>
    <lineage>
        <taxon>Bacteria</taxon>
        <taxon>Bacillati</taxon>
        <taxon>Bacillota</taxon>
        <taxon>Clostridia</taxon>
        <taxon>Peptostreptococcales</taxon>
        <taxon>Peptostreptococcaceae</taxon>
        <taxon>Intestinibacter</taxon>
    </lineage>
</organism>
<dbReference type="AlphaFoldDB" id="R5XFJ6"/>
<reference evidence="1" key="1">
    <citation type="submission" date="2012-11" db="EMBL/GenBank/DDBJ databases">
        <title>Dependencies among metagenomic species, viruses, plasmids and units of genetic variation.</title>
        <authorList>
            <person name="Nielsen H.B."/>
            <person name="Almeida M."/>
            <person name="Juncker A.S."/>
            <person name="Rasmussen S."/>
            <person name="Li J."/>
            <person name="Sunagawa S."/>
            <person name="Plichta D."/>
            <person name="Gautier L."/>
            <person name="Le Chatelier E."/>
            <person name="Peletier E."/>
            <person name="Bonde I."/>
            <person name="Nielsen T."/>
            <person name="Manichanh C."/>
            <person name="Arumugam M."/>
            <person name="Batto J."/>
            <person name="Santos M.B.Q.D."/>
            <person name="Blom N."/>
            <person name="Borruel N."/>
            <person name="Burgdorf K.S."/>
            <person name="Boumezbeur F."/>
            <person name="Casellas F."/>
            <person name="Dore J."/>
            <person name="Guarner F."/>
            <person name="Hansen T."/>
            <person name="Hildebrand F."/>
            <person name="Kaas R.S."/>
            <person name="Kennedy S."/>
            <person name="Kristiansen K."/>
            <person name="Kultima J.R."/>
            <person name="Leonard P."/>
            <person name="Levenez F."/>
            <person name="Lund O."/>
            <person name="Moumen B."/>
            <person name="Le Paslier D."/>
            <person name="Pons N."/>
            <person name="Pedersen O."/>
            <person name="Prifti E."/>
            <person name="Qin J."/>
            <person name="Raes J."/>
            <person name="Tap J."/>
            <person name="Tims S."/>
            <person name="Ussery D.W."/>
            <person name="Yamada T."/>
            <person name="MetaHit consortium"/>
            <person name="Renault P."/>
            <person name="Sicheritz-Ponten T."/>
            <person name="Bork P."/>
            <person name="Wang J."/>
            <person name="Brunak S."/>
            <person name="Ehrlich S.D."/>
        </authorList>
    </citation>
    <scope>NUCLEOTIDE SEQUENCE [LARGE SCALE GENOMIC DNA]</scope>
</reference>
<evidence type="ECO:0000313" key="2">
    <source>
        <dbReference type="Proteomes" id="UP000017980"/>
    </source>
</evidence>
<dbReference type="RefSeq" id="WP_022072341.1">
    <property type="nucleotide sequence ID" value="NZ_HF999329.1"/>
</dbReference>
<comment type="caution">
    <text evidence="1">The sequence shown here is derived from an EMBL/GenBank/DDBJ whole genome shotgun (WGS) entry which is preliminary data.</text>
</comment>
<protein>
    <submittedName>
        <fullName evidence="1">Uncharacterized protein</fullName>
    </submittedName>
</protein>
<dbReference type="Proteomes" id="UP000017980">
    <property type="component" value="Unassembled WGS sequence"/>
</dbReference>
<name>R5XFJ6_9FIRM</name>
<gene>
    <name evidence="1" type="ORF">BN488_02211</name>
</gene>